<keyword evidence="4" id="KW-1185">Reference proteome</keyword>
<evidence type="ECO:0000256" key="1">
    <source>
        <dbReference type="SAM" id="SignalP"/>
    </source>
</evidence>
<feature type="chain" id="PRO_5036470179" description="Chitin-binding type-2 domain-containing protein" evidence="1">
    <location>
        <begin position="24"/>
        <end position="304"/>
    </location>
</feature>
<evidence type="ECO:0000259" key="2">
    <source>
        <dbReference type="PROSITE" id="PS50940"/>
    </source>
</evidence>
<dbReference type="Pfam" id="PF01607">
    <property type="entry name" value="CBM_14"/>
    <property type="match status" value="2"/>
</dbReference>
<sequence>MDFLLSWFGIAFLLAMLWSNIFSQSLYDDDNRNYEEINRDSKLVVIQSLLHDTESTLKEKINHLQEKTYRETLMTENFNEMLKICMTRKVPNDTTIAEVCSRHPYLILRSNTDCHRYYNCSGGVGRSIECSYPFLFSDETLQCENYTKVSCGTRYEPKWSCEYSEMHCMRAHCVPCFVWNPSCRGLNDGFQSWPGRTDSSYYVVCKNGRTIDKGSCPVDAIWNSQGFPYQGRCVHRYALPTDDNPNGALPSCNGTSDGNYQYPDRPCDAYYKCECGVASAVKCPNNTVFDTVKKTCEIGGTCVT</sequence>
<name>A0A8W8LT28_MAGGI</name>
<dbReference type="Gene3D" id="2.170.140.10">
    <property type="entry name" value="Chitin binding domain"/>
    <property type="match status" value="2"/>
</dbReference>
<protein>
    <recommendedName>
        <fullName evidence="2">Chitin-binding type-2 domain-containing protein</fullName>
    </recommendedName>
</protein>
<keyword evidence="1" id="KW-0732">Signal</keyword>
<dbReference type="SMART" id="SM00494">
    <property type="entry name" value="ChtBD2"/>
    <property type="match status" value="2"/>
</dbReference>
<feature type="domain" description="Chitin-binding type-2" evidence="2">
    <location>
        <begin position="249"/>
        <end position="304"/>
    </location>
</feature>
<dbReference type="Proteomes" id="UP000005408">
    <property type="component" value="Unassembled WGS sequence"/>
</dbReference>
<dbReference type="InterPro" id="IPR002557">
    <property type="entry name" value="Chitin-bd_dom"/>
</dbReference>
<dbReference type="AlphaFoldDB" id="A0A8W8LT28"/>
<dbReference type="PROSITE" id="PS50940">
    <property type="entry name" value="CHIT_BIND_II"/>
    <property type="match status" value="2"/>
</dbReference>
<evidence type="ECO:0000313" key="3">
    <source>
        <dbReference type="EnsemblMetazoa" id="G29880.1:cds"/>
    </source>
</evidence>
<evidence type="ECO:0000313" key="4">
    <source>
        <dbReference type="Proteomes" id="UP000005408"/>
    </source>
</evidence>
<dbReference type="EnsemblMetazoa" id="G29880.1">
    <property type="protein sequence ID" value="G29880.1:cds"/>
    <property type="gene ID" value="G29880"/>
</dbReference>
<reference evidence="3" key="1">
    <citation type="submission" date="2022-08" db="UniProtKB">
        <authorList>
            <consortium name="EnsemblMetazoa"/>
        </authorList>
    </citation>
    <scope>IDENTIFICATION</scope>
    <source>
        <strain evidence="3">05x7-T-G4-1.051#20</strain>
    </source>
</reference>
<accession>A0A8W8LT28</accession>
<dbReference type="SUPFAM" id="SSF57625">
    <property type="entry name" value="Invertebrate chitin-binding proteins"/>
    <property type="match status" value="2"/>
</dbReference>
<feature type="domain" description="Chitin-binding type-2" evidence="2">
    <location>
        <begin position="97"/>
        <end position="153"/>
    </location>
</feature>
<dbReference type="InterPro" id="IPR036508">
    <property type="entry name" value="Chitin-bd_dom_sf"/>
</dbReference>
<proteinExistence type="predicted"/>
<feature type="signal peptide" evidence="1">
    <location>
        <begin position="1"/>
        <end position="23"/>
    </location>
</feature>
<organism evidence="3 4">
    <name type="scientific">Magallana gigas</name>
    <name type="common">Pacific oyster</name>
    <name type="synonym">Crassostrea gigas</name>
    <dbReference type="NCBI Taxonomy" id="29159"/>
    <lineage>
        <taxon>Eukaryota</taxon>
        <taxon>Metazoa</taxon>
        <taxon>Spiralia</taxon>
        <taxon>Lophotrochozoa</taxon>
        <taxon>Mollusca</taxon>
        <taxon>Bivalvia</taxon>
        <taxon>Autobranchia</taxon>
        <taxon>Pteriomorphia</taxon>
        <taxon>Ostreida</taxon>
        <taxon>Ostreoidea</taxon>
        <taxon>Ostreidae</taxon>
        <taxon>Magallana</taxon>
    </lineage>
</organism>
<dbReference type="GO" id="GO:0005576">
    <property type="term" value="C:extracellular region"/>
    <property type="evidence" value="ECO:0007669"/>
    <property type="project" value="InterPro"/>
</dbReference>
<dbReference type="GO" id="GO:0008061">
    <property type="term" value="F:chitin binding"/>
    <property type="evidence" value="ECO:0007669"/>
    <property type="project" value="InterPro"/>
</dbReference>